<dbReference type="InterPro" id="IPR000045">
    <property type="entry name" value="Prepilin_IV_endopep_pep"/>
</dbReference>
<evidence type="ECO:0000313" key="11">
    <source>
        <dbReference type="Proteomes" id="UP000184529"/>
    </source>
</evidence>
<protein>
    <submittedName>
        <fullName evidence="10">Type 4 prepilin peptidase 1. Aspartic peptidase. MEROPS family A24A</fullName>
    </submittedName>
</protein>
<name>A0A1M6H192_9FIRM</name>
<comment type="subcellular location">
    <subcellularLocation>
        <location evidence="1">Cell membrane</location>
        <topology evidence="1">Multi-pass membrane protein</topology>
    </subcellularLocation>
</comment>
<dbReference type="Pfam" id="PF06750">
    <property type="entry name" value="A24_N_bact"/>
    <property type="match status" value="1"/>
</dbReference>
<proteinExistence type="inferred from homology"/>
<evidence type="ECO:0000256" key="6">
    <source>
        <dbReference type="ARBA" id="ARBA00023136"/>
    </source>
</evidence>
<feature type="transmembrane region" description="Helical" evidence="7">
    <location>
        <begin position="96"/>
        <end position="114"/>
    </location>
</feature>
<keyword evidence="11" id="KW-1185">Reference proteome</keyword>
<comment type="similarity">
    <text evidence="2">Belongs to the peptidase A24 family.</text>
</comment>
<dbReference type="GO" id="GO:0006465">
    <property type="term" value="P:signal peptide processing"/>
    <property type="evidence" value="ECO:0007669"/>
    <property type="project" value="TreeGrafter"/>
</dbReference>
<gene>
    <name evidence="10" type="ORF">SAMN02745219_01886</name>
</gene>
<feature type="transmembrane region" description="Helical" evidence="7">
    <location>
        <begin position="217"/>
        <end position="241"/>
    </location>
</feature>
<evidence type="ECO:0000256" key="3">
    <source>
        <dbReference type="ARBA" id="ARBA00022475"/>
    </source>
</evidence>
<dbReference type="PANTHER" id="PTHR30487:SF0">
    <property type="entry name" value="PREPILIN LEADER PEPTIDASE_N-METHYLTRANSFERASE-RELATED"/>
    <property type="match status" value="1"/>
</dbReference>
<dbReference type="Gene3D" id="1.20.120.1220">
    <property type="match status" value="1"/>
</dbReference>
<dbReference type="PANTHER" id="PTHR30487">
    <property type="entry name" value="TYPE 4 PREPILIN-LIKE PROTEINS LEADER PEPTIDE-PROCESSING ENZYME"/>
    <property type="match status" value="1"/>
</dbReference>
<keyword evidence="5 7" id="KW-1133">Transmembrane helix</keyword>
<evidence type="ECO:0000259" key="8">
    <source>
        <dbReference type="Pfam" id="PF01478"/>
    </source>
</evidence>
<dbReference type="InterPro" id="IPR010627">
    <property type="entry name" value="Prepilin_pept_A24_N"/>
</dbReference>
<keyword evidence="3" id="KW-1003">Cell membrane</keyword>
<feature type="domain" description="Prepilin peptidase A24 N-terminal" evidence="9">
    <location>
        <begin position="8"/>
        <end position="90"/>
    </location>
</feature>
<keyword evidence="6 7" id="KW-0472">Membrane</keyword>
<sequence>MTAIFFLSGLFAGSFLNVVIHRVPRGESVFFPGSRCPACGRRLAPVELVPVLSYVWLKGRCRQCGAKISLRYPLVELLTGLLFASLFLRFGISSALLKYMVLACVLVVVTFTDIEHMLIPDKVIVFAVVSGAVLDLALGADPAAVLLGALIPAAFLYFLAVTTKGGVGGGDIKLAFATGLFLGWNNVLAVMVAFILGGLVGTALLASGKKGRKDAMVFGPFLAAGMLASALWGQAAVNWYLNR</sequence>
<evidence type="ECO:0000256" key="7">
    <source>
        <dbReference type="SAM" id="Phobius"/>
    </source>
</evidence>
<evidence type="ECO:0000256" key="4">
    <source>
        <dbReference type="ARBA" id="ARBA00022692"/>
    </source>
</evidence>
<dbReference type="RefSeq" id="WP_072869130.1">
    <property type="nucleotide sequence ID" value="NZ_FQZM01000021.1"/>
</dbReference>
<feature type="domain" description="Prepilin type IV endopeptidase peptidase" evidence="8">
    <location>
        <begin position="100"/>
        <end position="201"/>
    </location>
</feature>
<evidence type="ECO:0000256" key="2">
    <source>
        <dbReference type="ARBA" id="ARBA00005801"/>
    </source>
</evidence>
<dbReference type="EMBL" id="FQZM01000021">
    <property type="protein sequence ID" value="SHJ15990.1"/>
    <property type="molecule type" value="Genomic_DNA"/>
</dbReference>
<evidence type="ECO:0000256" key="5">
    <source>
        <dbReference type="ARBA" id="ARBA00022989"/>
    </source>
</evidence>
<dbReference type="GO" id="GO:0005886">
    <property type="term" value="C:plasma membrane"/>
    <property type="evidence" value="ECO:0007669"/>
    <property type="project" value="UniProtKB-SubCell"/>
</dbReference>
<feature type="transmembrane region" description="Helical" evidence="7">
    <location>
        <begin position="69"/>
        <end position="90"/>
    </location>
</feature>
<accession>A0A1M6H192</accession>
<dbReference type="STRING" id="1121432.SAMN02745219_01886"/>
<feature type="transmembrane region" description="Helical" evidence="7">
    <location>
        <begin position="179"/>
        <end position="205"/>
    </location>
</feature>
<dbReference type="InterPro" id="IPR050882">
    <property type="entry name" value="Prepilin_peptidase/N-MTase"/>
</dbReference>
<evidence type="ECO:0000259" key="9">
    <source>
        <dbReference type="Pfam" id="PF06750"/>
    </source>
</evidence>
<dbReference type="GO" id="GO:0004190">
    <property type="term" value="F:aspartic-type endopeptidase activity"/>
    <property type="evidence" value="ECO:0007669"/>
    <property type="project" value="InterPro"/>
</dbReference>
<evidence type="ECO:0000313" key="10">
    <source>
        <dbReference type="EMBL" id="SHJ15990.1"/>
    </source>
</evidence>
<organism evidence="10 11">
    <name type="scientific">Desulfofundulus thermosubterraneus DSM 16057</name>
    <dbReference type="NCBI Taxonomy" id="1121432"/>
    <lineage>
        <taxon>Bacteria</taxon>
        <taxon>Bacillati</taxon>
        <taxon>Bacillota</taxon>
        <taxon>Clostridia</taxon>
        <taxon>Eubacteriales</taxon>
        <taxon>Peptococcaceae</taxon>
        <taxon>Desulfofundulus</taxon>
    </lineage>
</organism>
<keyword evidence="4 7" id="KW-0812">Transmembrane</keyword>
<reference evidence="11" key="1">
    <citation type="submission" date="2016-11" db="EMBL/GenBank/DDBJ databases">
        <authorList>
            <person name="Varghese N."/>
            <person name="Submissions S."/>
        </authorList>
    </citation>
    <scope>NUCLEOTIDE SEQUENCE [LARGE SCALE GENOMIC DNA]</scope>
    <source>
        <strain evidence="11">DSM 16057</strain>
    </source>
</reference>
<dbReference type="Proteomes" id="UP000184529">
    <property type="component" value="Unassembled WGS sequence"/>
</dbReference>
<feature type="transmembrane region" description="Helical" evidence="7">
    <location>
        <begin position="126"/>
        <end position="159"/>
    </location>
</feature>
<dbReference type="AlphaFoldDB" id="A0A1M6H192"/>
<evidence type="ECO:0000256" key="1">
    <source>
        <dbReference type="ARBA" id="ARBA00004651"/>
    </source>
</evidence>
<dbReference type="Pfam" id="PF01478">
    <property type="entry name" value="Peptidase_A24"/>
    <property type="match status" value="1"/>
</dbReference>